<proteinExistence type="predicted"/>
<reference evidence="1 2" key="1">
    <citation type="submission" date="2015-12" db="EMBL/GenBank/DDBJ databases">
        <title>Draft genome sequence of the thermoanaerobe Thermotalea metallivorans, an isolate from the runoff channel of the Great Artesian Basin, Australia.</title>
        <authorList>
            <person name="Patel B.K."/>
        </authorList>
    </citation>
    <scope>NUCLEOTIDE SEQUENCE [LARGE SCALE GENOMIC DNA]</scope>
    <source>
        <strain evidence="1 2">B2-1</strain>
    </source>
</reference>
<dbReference type="Proteomes" id="UP000070456">
    <property type="component" value="Unassembled WGS sequence"/>
</dbReference>
<dbReference type="AlphaFoldDB" id="A0A140L852"/>
<dbReference type="STRING" id="520762.AN619_08770"/>
<dbReference type="EMBL" id="LOEE01000022">
    <property type="protein sequence ID" value="KXG76727.1"/>
    <property type="molecule type" value="Genomic_DNA"/>
</dbReference>
<name>A0A140L852_9FIRM</name>
<evidence type="ECO:0000313" key="2">
    <source>
        <dbReference type="Proteomes" id="UP000070456"/>
    </source>
</evidence>
<protein>
    <submittedName>
        <fullName evidence="1">Uncharacterized protein</fullName>
    </submittedName>
</protein>
<organism evidence="1 2">
    <name type="scientific">Thermotalea metallivorans</name>
    <dbReference type="NCBI Taxonomy" id="520762"/>
    <lineage>
        <taxon>Bacteria</taxon>
        <taxon>Bacillati</taxon>
        <taxon>Bacillota</taxon>
        <taxon>Clostridia</taxon>
        <taxon>Peptostreptococcales</taxon>
        <taxon>Thermotaleaceae</taxon>
        <taxon>Thermotalea</taxon>
    </lineage>
</organism>
<keyword evidence="2" id="KW-1185">Reference proteome</keyword>
<comment type="caution">
    <text evidence="1">The sequence shown here is derived from an EMBL/GenBank/DDBJ whole genome shotgun (WGS) entry which is preliminary data.</text>
</comment>
<accession>A0A140L852</accession>
<gene>
    <name evidence="1" type="ORF">AN619_08770</name>
</gene>
<dbReference type="RefSeq" id="WP_068555259.1">
    <property type="nucleotide sequence ID" value="NZ_LOEE01000022.1"/>
</dbReference>
<evidence type="ECO:0000313" key="1">
    <source>
        <dbReference type="EMBL" id="KXG76727.1"/>
    </source>
</evidence>
<sequence length="271" mass="31664">MDTKKKSPLAGGADWEIQYTIIDPRWQGLKKIVENNIQTRDIQVAKIIDVCKFLTGVQVNLTTYWFGKSNLNLKNRLNYLVRTSYLVKHTIINKKTNYSFPVYTTGIASQEDLNKPYQHNFYTSYTIGQVLKMLSANQFFIKLTHVAHAKIKHNIMLPFTAEVEYVLKREGTPKDREKIKKIKIISVRDYPHDIVEIKRQLPKTEIEENEKVLVICHDEDSLQEISGCIQDQKEKYWLTTDESLFRGELCNAIYTLSQNNCIKKEMIQELQ</sequence>